<accession>A0A427YNF4</accession>
<dbReference type="PROSITE" id="PS51767">
    <property type="entry name" value="PEPTIDASE_A1"/>
    <property type="match status" value="1"/>
</dbReference>
<dbReference type="OrthoDB" id="2747330at2759"/>
<proteinExistence type="inferred from homology"/>
<dbReference type="CDD" id="cd05471">
    <property type="entry name" value="pepsin_like"/>
    <property type="match status" value="1"/>
</dbReference>
<evidence type="ECO:0000256" key="13">
    <source>
        <dbReference type="SAM" id="MobiDB-lite"/>
    </source>
</evidence>
<keyword evidence="9" id="KW-0449">Lipoprotein</keyword>
<reference evidence="15 16" key="1">
    <citation type="submission" date="2018-11" db="EMBL/GenBank/DDBJ databases">
        <title>Genome sequence of Saitozyma podzolica DSM 27192.</title>
        <authorList>
            <person name="Aliyu H."/>
            <person name="Gorte O."/>
            <person name="Ochsenreither K."/>
        </authorList>
    </citation>
    <scope>NUCLEOTIDE SEQUENCE [LARGE SCALE GENOMIC DNA]</scope>
    <source>
        <strain evidence="15 16">DSM 27192</strain>
    </source>
</reference>
<evidence type="ECO:0000256" key="3">
    <source>
        <dbReference type="ARBA" id="ARBA00022475"/>
    </source>
</evidence>
<feature type="compositionally biased region" description="Low complexity" evidence="13">
    <location>
        <begin position="580"/>
        <end position="612"/>
    </location>
</feature>
<evidence type="ECO:0000256" key="8">
    <source>
        <dbReference type="ARBA" id="ARBA00023180"/>
    </source>
</evidence>
<keyword evidence="8" id="KW-0325">Glycoprotein</keyword>
<dbReference type="STRING" id="1890683.A0A427YNF4"/>
<sequence>MMAFQRHHNSAIKRINKLTKRAVPPDSFFRERTLQRRRFLEEAGELEPRLWYPPSSDSSAGGDKRMWLPPTSLSSLVSDGEANAIELVHSNNKSPGTGGNGSNGGSGVNNAQGDTSASADDPVVTVTTTSTLGAGSSQATAVADTATIATQDGLAGNATSGVDTAVASGTGTASGTEATLKSKTGTGSGTGSTTGTSGTTSSGNTTGSTASITVTASGSNANGYSNAELQALEDNTVTNSSSDLITGGLDYEIEANDVGYLATVQLGTPAQDFLILMDSGSGDFWVPSSNCTAAECGNHLTLGTGSSSTFQASSQSFQVTYGSGAVAGTLCSDTVSIAGMTLDNHAFGVTTQESTQFSASTAPFDGLMGLSFSSLSQQGVSTPIESLASGGQVQQAIMGFALGRVADGENNGEIVFGSADTSKFDASTTQTLDVSSTNGFWQVPLSAITVNNADTSTGRQAILDTGTSLIVAPIADADAFHAQIQGAQSAGSGMYTIPCTTTATVTMTFGNAAFQIDPRDLLFEPTSNDLTGDCISAVSAGTVTDDQTWLLGDTFLKNVYFSTNVGASTVSLSARTDITGVSTSGSSGSSSSTSNTTTATTGTSGTNANVSNRAEMSTKSSSGTRSVDVVHSRVKGVRAVSMGVVAWLAGRSY</sequence>
<evidence type="ECO:0000256" key="4">
    <source>
        <dbReference type="ARBA" id="ARBA00022670"/>
    </source>
</evidence>
<keyword evidence="6 12" id="KW-0378">Hydrolase</keyword>
<dbReference type="InterPro" id="IPR034164">
    <property type="entry name" value="Pepsin-like_dom"/>
</dbReference>
<evidence type="ECO:0000313" key="16">
    <source>
        <dbReference type="Proteomes" id="UP000279259"/>
    </source>
</evidence>
<comment type="subcellular location">
    <subcellularLocation>
        <location evidence="1">Cell membrane</location>
    </subcellularLocation>
</comment>
<keyword evidence="4 12" id="KW-0645">Protease</keyword>
<keyword evidence="5 12" id="KW-0064">Aspartyl protease</keyword>
<evidence type="ECO:0000256" key="9">
    <source>
        <dbReference type="ARBA" id="ARBA00023288"/>
    </source>
</evidence>
<evidence type="ECO:0000256" key="5">
    <source>
        <dbReference type="ARBA" id="ARBA00022750"/>
    </source>
</evidence>
<feature type="domain" description="Peptidase A1" evidence="14">
    <location>
        <begin position="260"/>
        <end position="573"/>
    </location>
</feature>
<feature type="compositionally biased region" description="Low complexity" evidence="13">
    <location>
        <begin position="169"/>
        <end position="179"/>
    </location>
</feature>
<organism evidence="15 16">
    <name type="scientific">Saitozyma podzolica</name>
    <dbReference type="NCBI Taxonomy" id="1890683"/>
    <lineage>
        <taxon>Eukaryota</taxon>
        <taxon>Fungi</taxon>
        <taxon>Dikarya</taxon>
        <taxon>Basidiomycota</taxon>
        <taxon>Agaricomycotina</taxon>
        <taxon>Tremellomycetes</taxon>
        <taxon>Tremellales</taxon>
        <taxon>Trimorphomycetaceae</taxon>
        <taxon>Saitozyma</taxon>
    </lineage>
</organism>
<keyword evidence="7" id="KW-0472">Membrane</keyword>
<evidence type="ECO:0000256" key="1">
    <source>
        <dbReference type="ARBA" id="ARBA00004236"/>
    </source>
</evidence>
<feature type="active site" evidence="10">
    <location>
        <position position="278"/>
    </location>
</feature>
<evidence type="ECO:0000259" key="14">
    <source>
        <dbReference type="PROSITE" id="PS51767"/>
    </source>
</evidence>
<feature type="region of interest" description="Disordered" evidence="13">
    <location>
        <begin position="169"/>
        <end position="207"/>
    </location>
</feature>
<dbReference type="Proteomes" id="UP000279259">
    <property type="component" value="Unassembled WGS sequence"/>
</dbReference>
<evidence type="ECO:0000256" key="11">
    <source>
        <dbReference type="PIRSR" id="PIRSR601461-2"/>
    </source>
</evidence>
<protein>
    <recommendedName>
        <fullName evidence="14">Peptidase A1 domain-containing protein</fullName>
    </recommendedName>
</protein>
<dbReference type="EMBL" id="RSCD01000005">
    <property type="protein sequence ID" value="RSH92580.1"/>
    <property type="molecule type" value="Genomic_DNA"/>
</dbReference>
<evidence type="ECO:0000256" key="10">
    <source>
        <dbReference type="PIRSR" id="PIRSR601461-1"/>
    </source>
</evidence>
<feature type="region of interest" description="Disordered" evidence="13">
    <location>
        <begin position="89"/>
        <end position="121"/>
    </location>
</feature>
<dbReference type="AlphaFoldDB" id="A0A427YNF4"/>
<keyword evidence="16" id="KW-1185">Reference proteome</keyword>
<dbReference type="PROSITE" id="PS00141">
    <property type="entry name" value="ASP_PROTEASE"/>
    <property type="match status" value="1"/>
</dbReference>
<feature type="region of interest" description="Disordered" evidence="13">
    <location>
        <begin position="580"/>
        <end position="627"/>
    </location>
</feature>
<evidence type="ECO:0000256" key="6">
    <source>
        <dbReference type="ARBA" id="ARBA00022801"/>
    </source>
</evidence>
<gene>
    <name evidence="15" type="ORF">EHS25_008025</name>
</gene>
<keyword evidence="11" id="KW-1015">Disulfide bond</keyword>
<dbReference type="Gene3D" id="2.40.70.10">
    <property type="entry name" value="Acid Proteases"/>
    <property type="match status" value="2"/>
</dbReference>
<dbReference type="SUPFAM" id="SSF50630">
    <property type="entry name" value="Acid proteases"/>
    <property type="match status" value="1"/>
</dbReference>
<feature type="active site" evidence="10">
    <location>
        <position position="464"/>
    </location>
</feature>
<feature type="compositionally biased region" description="Gly residues" evidence="13">
    <location>
        <begin position="96"/>
        <end position="107"/>
    </location>
</feature>
<dbReference type="PANTHER" id="PTHR47966">
    <property type="entry name" value="BETA-SITE APP-CLEAVING ENZYME, ISOFORM A-RELATED"/>
    <property type="match status" value="1"/>
</dbReference>
<dbReference type="GO" id="GO:0005886">
    <property type="term" value="C:plasma membrane"/>
    <property type="evidence" value="ECO:0007669"/>
    <property type="project" value="UniProtKB-SubCell"/>
</dbReference>
<dbReference type="FunFam" id="2.40.70.10:FF:000008">
    <property type="entry name" value="Cathepsin D"/>
    <property type="match status" value="1"/>
</dbReference>
<dbReference type="PANTHER" id="PTHR47966:SF75">
    <property type="entry name" value="ENDOPEPTIDASE (CTSD), PUTATIVE (AFU_ORTHOLOGUE AFUA_4G07040)-RELATED"/>
    <property type="match status" value="1"/>
</dbReference>
<comment type="similarity">
    <text evidence="2 12">Belongs to the peptidase A1 family.</text>
</comment>
<dbReference type="InterPro" id="IPR021109">
    <property type="entry name" value="Peptidase_aspartic_dom_sf"/>
</dbReference>
<dbReference type="Pfam" id="PF00026">
    <property type="entry name" value="Asp"/>
    <property type="match status" value="1"/>
</dbReference>
<evidence type="ECO:0000313" key="15">
    <source>
        <dbReference type="EMBL" id="RSH92580.1"/>
    </source>
</evidence>
<evidence type="ECO:0000256" key="7">
    <source>
        <dbReference type="ARBA" id="ARBA00023136"/>
    </source>
</evidence>
<dbReference type="InterPro" id="IPR001461">
    <property type="entry name" value="Aspartic_peptidase_A1"/>
</dbReference>
<comment type="caution">
    <text evidence="15">The sequence shown here is derived from an EMBL/GenBank/DDBJ whole genome shotgun (WGS) entry which is preliminary data.</text>
</comment>
<feature type="compositionally biased region" description="Low complexity" evidence="13">
    <location>
        <begin position="193"/>
        <end position="207"/>
    </location>
</feature>
<evidence type="ECO:0000256" key="12">
    <source>
        <dbReference type="RuleBase" id="RU000454"/>
    </source>
</evidence>
<feature type="compositionally biased region" description="Polar residues" evidence="13">
    <location>
        <begin position="614"/>
        <end position="625"/>
    </location>
</feature>
<name>A0A427YNF4_9TREE</name>
<dbReference type="InterPro" id="IPR033121">
    <property type="entry name" value="PEPTIDASE_A1"/>
</dbReference>
<dbReference type="FunFam" id="2.40.70.10:FF:000060">
    <property type="entry name" value="Aspartic-type endopeptidase ctsD"/>
    <property type="match status" value="1"/>
</dbReference>
<dbReference type="InterPro" id="IPR001969">
    <property type="entry name" value="Aspartic_peptidase_AS"/>
</dbReference>
<feature type="disulfide bond" evidence="11">
    <location>
        <begin position="291"/>
        <end position="296"/>
    </location>
</feature>
<evidence type="ECO:0000256" key="2">
    <source>
        <dbReference type="ARBA" id="ARBA00007447"/>
    </source>
</evidence>
<dbReference type="GO" id="GO:0006508">
    <property type="term" value="P:proteolysis"/>
    <property type="evidence" value="ECO:0007669"/>
    <property type="project" value="UniProtKB-KW"/>
</dbReference>
<dbReference type="PRINTS" id="PR00792">
    <property type="entry name" value="PEPSIN"/>
</dbReference>
<keyword evidence="3" id="KW-1003">Cell membrane</keyword>
<dbReference type="GO" id="GO:0004190">
    <property type="term" value="F:aspartic-type endopeptidase activity"/>
    <property type="evidence" value="ECO:0007669"/>
    <property type="project" value="UniProtKB-KW"/>
</dbReference>